<keyword evidence="3" id="KW-1185">Reference proteome</keyword>
<evidence type="ECO:0000313" key="1">
    <source>
        <dbReference type="EMBL" id="OSC96770.1"/>
    </source>
</evidence>
<reference evidence="1 3" key="1">
    <citation type="journal article" date="2015" name="Biotechnol. Biofuels">
        <title>Enhanced degradation of softwood versus hardwood by the white-rot fungus Pycnoporus coccineus.</title>
        <authorList>
            <person name="Couturier M."/>
            <person name="Navarro D."/>
            <person name="Chevret D."/>
            <person name="Henrissat B."/>
            <person name="Piumi F."/>
            <person name="Ruiz-Duenas F.J."/>
            <person name="Martinez A.T."/>
            <person name="Grigoriev I.V."/>
            <person name="Riley R."/>
            <person name="Lipzen A."/>
            <person name="Berrin J.G."/>
            <person name="Master E.R."/>
            <person name="Rosso M.N."/>
        </authorList>
    </citation>
    <scope>NUCLEOTIDE SEQUENCE [LARGE SCALE GENOMIC DNA]</scope>
    <source>
        <strain evidence="1 3">BRFM310</strain>
    </source>
</reference>
<proteinExistence type="predicted"/>
<dbReference type="AlphaFoldDB" id="A0A1Y2I8T8"/>
<dbReference type="Proteomes" id="UP000193067">
    <property type="component" value="Unassembled WGS sequence"/>
</dbReference>
<evidence type="ECO:0000313" key="3">
    <source>
        <dbReference type="Proteomes" id="UP000193067"/>
    </source>
</evidence>
<dbReference type="EMBL" id="KZ084154">
    <property type="protein sequence ID" value="OSC97251.1"/>
    <property type="molecule type" value="Genomic_DNA"/>
</dbReference>
<name>A0A1Y2I8T8_TRAC3</name>
<accession>A0A1Y2I8T8</accession>
<gene>
    <name evidence="2" type="ORF">PYCCODRAFT_1147895</name>
    <name evidence="1" type="ORF">PYCCODRAFT_1253476</name>
</gene>
<organism evidence="1 3">
    <name type="scientific">Trametes coccinea (strain BRFM310)</name>
    <name type="common">Pycnoporus coccineus</name>
    <dbReference type="NCBI Taxonomy" id="1353009"/>
    <lineage>
        <taxon>Eukaryota</taxon>
        <taxon>Fungi</taxon>
        <taxon>Dikarya</taxon>
        <taxon>Basidiomycota</taxon>
        <taxon>Agaricomycotina</taxon>
        <taxon>Agaricomycetes</taxon>
        <taxon>Polyporales</taxon>
        <taxon>Polyporaceae</taxon>
        <taxon>Trametes</taxon>
    </lineage>
</organism>
<evidence type="ECO:0000313" key="2">
    <source>
        <dbReference type="EMBL" id="OSC97251.1"/>
    </source>
</evidence>
<dbReference type="EMBL" id="KZ084167">
    <property type="protein sequence ID" value="OSC96770.1"/>
    <property type="molecule type" value="Genomic_DNA"/>
</dbReference>
<sequence>MLCLSSVHPAFGIACVLGPWNCLPPVGESDGLGPGYGGSLKPACRREGLERAVSAVLPENHVLEAGWIHRVAHRRLLGHGRLGVLRGLRFQSALLLHERPPMTQSGDSAYRLSLVPK</sequence>
<protein>
    <submittedName>
        <fullName evidence="1">Uncharacterized protein</fullName>
    </submittedName>
</protein>